<accession>A0A9P0N1Q6</accession>
<dbReference type="GO" id="GO:0031267">
    <property type="term" value="F:small GTPase binding"/>
    <property type="evidence" value="ECO:0007669"/>
    <property type="project" value="InterPro"/>
</dbReference>
<dbReference type="Gene3D" id="1.25.10.10">
    <property type="entry name" value="Leucine-rich Repeat Variant"/>
    <property type="match status" value="1"/>
</dbReference>
<dbReference type="GO" id="GO:0016477">
    <property type="term" value="P:cell migration"/>
    <property type="evidence" value="ECO:0007669"/>
    <property type="project" value="TreeGrafter"/>
</dbReference>
<protein>
    <recommendedName>
        <fullName evidence="7">Formin-like protein</fullName>
    </recommendedName>
</protein>
<feature type="region of interest" description="Disordered" evidence="2">
    <location>
        <begin position="465"/>
        <end position="539"/>
    </location>
</feature>
<evidence type="ECO:0000259" key="4">
    <source>
        <dbReference type="PROSITE" id="PS51444"/>
    </source>
</evidence>
<dbReference type="InterPro" id="IPR016024">
    <property type="entry name" value="ARM-type_fold"/>
</dbReference>
<dbReference type="InterPro" id="IPR043592">
    <property type="entry name" value="FMNL_animal"/>
</dbReference>
<feature type="domain" description="FH2" evidence="4">
    <location>
        <begin position="546"/>
        <end position="728"/>
    </location>
</feature>
<gene>
    <name evidence="5" type="ORF">SPLIT_LOCUS3747</name>
</gene>
<dbReference type="EMBL" id="LR824548">
    <property type="protein sequence ID" value="CAH1638389.1"/>
    <property type="molecule type" value="Genomic_DNA"/>
</dbReference>
<dbReference type="GO" id="GO:0051015">
    <property type="term" value="F:actin filament binding"/>
    <property type="evidence" value="ECO:0007669"/>
    <property type="project" value="TreeGrafter"/>
</dbReference>
<dbReference type="InterPro" id="IPR014768">
    <property type="entry name" value="GBD/FH3_dom"/>
</dbReference>
<dbReference type="InterPro" id="IPR042201">
    <property type="entry name" value="FH2_Formin_sf"/>
</dbReference>
<feature type="compositionally biased region" description="Polar residues" evidence="2">
    <location>
        <begin position="126"/>
        <end position="146"/>
    </location>
</feature>
<dbReference type="InterPro" id="IPR010473">
    <property type="entry name" value="GTPase-bd"/>
</dbReference>
<dbReference type="SMART" id="SM01139">
    <property type="entry name" value="Drf_FH3"/>
    <property type="match status" value="1"/>
</dbReference>
<organism evidence="5 6">
    <name type="scientific">Spodoptera littoralis</name>
    <name type="common">Egyptian cotton leafworm</name>
    <dbReference type="NCBI Taxonomy" id="7109"/>
    <lineage>
        <taxon>Eukaryota</taxon>
        <taxon>Metazoa</taxon>
        <taxon>Ecdysozoa</taxon>
        <taxon>Arthropoda</taxon>
        <taxon>Hexapoda</taxon>
        <taxon>Insecta</taxon>
        <taxon>Pterygota</taxon>
        <taxon>Neoptera</taxon>
        <taxon>Endopterygota</taxon>
        <taxon>Lepidoptera</taxon>
        <taxon>Glossata</taxon>
        <taxon>Ditrysia</taxon>
        <taxon>Noctuoidea</taxon>
        <taxon>Noctuidae</taxon>
        <taxon>Amphipyrinae</taxon>
        <taxon>Spodoptera</taxon>
    </lineage>
</organism>
<feature type="region of interest" description="Disordered" evidence="2">
    <location>
        <begin position="126"/>
        <end position="148"/>
    </location>
</feature>
<sequence length="728" mass="81827">MDLPPDKAKLLRNYDLEKKWEIICDQDMVQAKDSPAHYLNKLRTYLDPKASRSHRKRKMVGDSTSTQVLRDLEISLRTNHIEWVREFLNEQNQGLDVLIDYLSFRLSMMRHEQRIALARSQSSDGINQVNTTTSECSGPTETGSTMSASWRRRARSAEAECEGAASPAVARRRTRHAARLNMGASTDDIHVCIMCMRAIMNNKYGFNMVIQHREAINSIALSLVHHSLRTKALVLELLAAICLVKGGHQIILSAFDNFKEVVGEPRRFHTLMEYFMNYDNFHIEFMVACMQFVNIIVHSVEDMNFRVHLQYEFTALKLDDYLERLRLCESDDLQVQISAYLDNVFDVAALMEDSETKTAALEKVNELEDELGHAHERMAALEREAIAKLATLESELAAVRAERDQLAEARRQVVEEVSTLRRAQQDSRNRQSMLESKVQELESLTKSLPRGASMGAISSHALCNGTTNGHGASPPPLPNGDTPTSKCPPPPPPPAPAPPAPPAPPPAAPCPPPPPPPPLLAPAPPPPAPPAPGLMAPPMHTDAMTIKRKVDTKYKLPTLNWIALKPNQVRGTIFNELDEERPRRRINFAEFEEKFRLGGAVGAQPDPDSDTLASFPSKRFRKPDTVSLLEHTRLRNIAISRRKLDTPVEKVIAAVNSLDLKQLPLESVEILQRMVPTEAEQKAYKEYVAEKKPINQLTEEDKFLMQLTKVERISAKLSIMSYMGNFFD</sequence>
<evidence type="ECO:0000259" key="3">
    <source>
        <dbReference type="PROSITE" id="PS51232"/>
    </source>
</evidence>
<feature type="non-terminal residue" evidence="5">
    <location>
        <position position="1"/>
    </location>
</feature>
<dbReference type="GO" id="GO:0008360">
    <property type="term" value="P:regulation of cell shape"/>
    <property type="evidence" value="ECO:0007669"/>
    <property type="project" value="TreeGrafter"/>
</dbReference>
<keyword evidence="6" id="KW-1185">Reference proteome</keyword>
<dbReference type="InterPro" id="IPR015425">
    <property type="entry name" value="FH2_Formin"/>
</dbReference>
<evidence type="ECO:0008006" key="7">
    <source>
        <dbReference type="Google" id="ProtNLM"/>
    </source>
</evidence>
<evidence type="ECO:0000256" key="2">
    <source>
        <dbReference type="SAM" id="MobiDB-lite"/>
    </source>
</evidence>
<evidence type="ECO:0000256" key="1">
    <source>
        <dbReference type="ARBA" id="ARBA00023449"/>
    </source>
</evidence>
<dbReference type="AlphaFoldDB" id="A0A9P0N1Q6"/>
<dbReference type="Proteomes" id="UP001153321">
    <property type="component" value="Chromosome 17"/>
</dbReference>
<dbReference type="Pfam" id="PF06367">
    <property type="entry name" value="Drf_FH3"/>
    <property type="match status" value="1"/>
</dbReference>
<feature type="domain" description="GBD/FH3" evidence="3">
    <location>
        <begin position="1"/>
        <end position="431"/>
    </location>
</feature>
<dbReference type="PANTHER" id="PTHR45857">
    <property type="entry name" value="FORMIN-LIKE PROTEIN"/>
    <property type="match status" value="1"/>
</dbReference>
<dbReference type="InterPro" id="IPR010472">
    <property type="entry name" value="FH3_dom"/>
</dbReference>
<reference evidence="5" key="1">
    <citation type="submission" date="2022-02" db="EMBL/GenBank/DDBJ databases">
        <authorList>
            <person name="King R."/>
        </authorList>
    </citation>
    <scope>NUCLEOTIDE SEQUENCE</scope>
</reference>
<dbReference type="SMART" id="SM01140">
    <property type="entry name" value="Drf_GBD"/>
    <property type="match status" value="1"/>
</dbReference>
<dbReference type="SUPFAM" id="SSF48371">
    <property type="entry name" value="ARM repeat"/>
    <property type="match status" value="1"/>
</dbReference>
<feature type="region of interest" description="Disordered" evidence="2">
    <location>
        <begin position="415"/>
        <end position="442"/>
    </location>
</feature>
<dbReference type="PROSITE" id="PS51232">
    <property type="entry name" value="GBD_FH3"/>
    <property type="match status" value="1"/>
</dbReference>
<feature type="compositionally biased region" description="Pro residues" evidence="2">
    <location>
        <begin position="486"/>
        <end position="532"/>
    </location>
</feature>
<dbReference type="Pfam" id="PF02181">
    <property type="entry name" value="FH2"/>
    <property type="match status" value="1"/>
</dbReference>
<feature type="non-terminal residue" evidence="5">
    <location>
        <position position="728"/>
    </location>
</feature>
<proteinExistence type="inferred from homology"/>
<dbReference type="Pfam" id="PF06371">
    <property type="entry name" value="Drf_GBD"/>
    <property type="match status" value="2"/>
</dbReference>
<evidence type="ECO:0000313" key="6">
    <source>
        <dbReference type="Proteomes" id="UP001153321"/>
    </source>
</evidence>
<dbReference type="GO" id="GO:0005829">
    <property type="term" value="C:cytosol"/>
    <property type="evidence" value="ECO:0007669"/>
    <property type="project" value="TreeGrafter"/>
</dbReference>
<dbReference type="GO" id="GO:0030866">
    <property type="term" value="P:cortical actin cytoskeleton organization"/>
    <property type="evidence" value="ECO:0007669"/>
    <property type="project" value="TreeGrafter"/>
</dbReference>
<name>A0A9P0N1Q6_SPOLI</name>
<dbReference type="SUPFAM" id="SSF101447">
    <property type="entry name" value="Formin homology 2 domain (FH2 domain)"/>
    <property type="match status" value="1"/>
</dbReference>
<comment type="similarity">
    <text evidence="1">Belongs to the formin homology family.</text>
</comment>
<dbReference type="Gene3D" id="1.20.58.2220">
    <property type="entry name" value="Formin, FH2 domain"/>
    <property type="match status" value="1"/>
</dbReference>
<evidence type="ECO:0000313" key="5">
    <source>
        <dbReference type="EMBL" id="CAH1638389.1"/>
    </source>
</evidence>
<dbReference type="InterPro" id="IPR011989">
    <property type="entry name" value="ARM-like"/>
</dbReference>
<dbReference type="PANTHER" id="PTHR45857:SF4">
    <property type="entry name" value="FORMIN-LIKE PROTEIN"/>
    <property type="match status" value="1"/>
</dbReference>
<dbReference type="PROSITE" id="PS51444">
    <property type="entry name" value="FH2"/>
    <property type="match status" value="1"/>
</dbReference>